<dbReference type="SMART" id="SM00257">
    <property type="entry name" value="LysM"/>
    <property type="match status" value="2"/>
</dbReference>
<comment type="caution">
    <text evidence="2">The sequence shown here is derived from an EMBL/GenBank/DDBJ whole genome shotgun (WGS) entry which is preliminary data.</text>
</comment>
<feature type="domain" description="LysM" evidence="1">
    <location>
        <begin position="87"/>
        <end position="131"/>
    </location>
</feature>
<gene>
    <name evidence="2" type="ORF">GSY69_13380</name>
</gene>
<reference evidence="2 3" key="1">
    <citation type="submission" date="2020-01" db="EMBL/GenBank/DDBJ databases">
        <authorList>
            <person name="Deng T."/>
        </authorList>
    </citation>
    <scope>NUCLEOTIDE SEQUENCE [LARGE SCALE GENOMIC DNA]</scope>
    <source>
        <strain evidence="2 3">5221</strain>
    </source>
</reference>
<dbReference type="Gene3D" id="3.10.350.10">
    <property type="entry name" value="LysM domain"/>
    <property type="match status" value="2"/>
</dbReference>
<protein>
    <submittedName>
        <fullName evidence="2">LysM peptidoglycan-binding domain-containing protein</fullName>
    </submittedName>
</protein>
<evidence type="ECO:0000259" key="1">
    <source>
        <dbReference type="PROSITE" id="PS51782"/>
    </source>
</evidence>
<dbReference type="EMBL" id="WWEQ01000098">
    <property type="protein sequence ID" value="MYM20925.1"/>
    <property type="molecule type" value="Genomic_DNA"/>
</dbReference>
<dbReference type="PANTHER" id="PTHR33734:SF22">
    <property type="entry name" value="MEMBRANE-BOUND LYTIC MUREIN TRANSGLYCOSYLASE D"/>
    <property type="match status" value="1"/>
</dbReference>
<accession>A0A6N9HAA7</accession>
<sequence length="367" mass="37596">MTDSARHPAAPRLRRSRAAAAESPLALASYFAHAPEAPAAPAPSPASRSAAAAFLPSADPVLPLGGEEAGFTRGTVSEAVPVTHGGRTYQVRTGDTLLSIAAKHGVSAPALIELNRLRGAAALRPGQVLSLPQKAAPTRPAGHRVRKGETLNSIAWTHGIAPGQLRRANAMGESSLIVVGEVLALQGSGATSGRRRPAPPADLPALPASIAGADYPAEVLAAAALNKHLLLSRPAPSVRWAGAAVERLAGELGVSPELAFALAQQESGLNHRTVSPVNAIGIMQVTPAAGQWACALTGRRLNILDAADNIVAGLAILRRLLADAADEGAALAAYYQGAASVAAHGRAADTVRFVRAVEATADRRRRT</sequence>
<dbReference type="InterPro" id="IPR008258">
    <property type="entry name" value="Transglycosylase_SLT_dom_1"/>
</dbReference>
<dbReference type="PANTHER" id="PTHR33734">
    <property type="entry name" value="LYSM DOMAIN-CONTAINING GPI-ANCHORED PROTEIN 2"/>
    <property type="match status" value="1"/>
</dbReference>
<dbReference type="SUPFAM" id="SSF54106">
    <property type="entry name" value="LysM domain"/>
    <property type="match status" value="2"/>
</dbReference>
<dbReference type="Gene3D" id="1.10.530.10">
    <property type="match status" value="1"/>
</dbReference>
<dbReference type="Pfam" id="PF01464">
    <property type="entry name" value="SLT"/>
    <property type="match status" value="1"/>
</dbReference>
<dbReference type="InterPro" id="IPR023346">
    <property type="entry name" value="Lysozyme-like_dom_sf"/>
</dbReference>
<evidence type="ECO:0000313" key="2">
    <source>
        <dbReference type="EMBL" id="MYM20925.1"/>
    </source>
</evidence>
<dbReference type="PROSITE" id="PS51782">
    <property type="entry name" value="LYSM"/>
    <property type="match status" value="2"/>
</dbReference>
<feature type="domain" description="LysM" evidence="1">
    <location>
        <begin position="141"/>
        <end position="185"/>
    </location>
</feature>
<dbReference type="Pfam" id="PF01476">
    <property type="entry name" value="LysM"/>
    <property type="match status" value="2"/>
</dbReference>
<keyword evidence="3" id="KW-1185">Reference proteome</keyword>
<organism evidence="2 3">
    <name type="scientific">Brevibacterium rongguiense</name>
    <dbReference type="NCBI Taxonomy" id="2695267"/>
    <lineage>
        <taxon>Bacteria</taxon>
        <taxon>Bacillati</taxon>
        <taxon>Actinomycetota</taxon>
        <taxon>Actinomycetes</taxon>
        <taxon>Micrococcales</taxon>
        <taxon>Brevibacteriaceae</taxon>
        <taxon>Brevibacterium</taxon>
    </lineage>
</organism>
<dbReference type="RefSeq" id="WP_160954326.1">
    <property type="nucleotide sequence ID" value="NZ_WWEQ01000098.1"/>
</dbReference>
<dbReference type="InterPro" id="IPR018392">
    <property type="entry name" value="LysM"/>
</dbReference>
<dbReference type="SUPFAM" id="SSF53955">
    <property type="entry name" value="Lysozyme-like"/>
    <property type="match status" value="1"/>
</dbReference>
<name>A0A6N9HAA7_9MICO</name>
<dbReference type="CDD" id="cd00118">
    <property type="entry name" value="LysM"/>
    <property type="match status" value="2"/>
</dbReference>
<dbReference type="InterPro" id="IPR036779">
    <property type="entry name" value="LysM_dom_sf"/>
</dbReference>
<feature type="non-terminal residue" evidence="2">
    <location>
        <position position="367"/>
    </location>
</feature>
<dbReference type="AlphaFoldDB" id="A0A6N9HAA7"/>
<proteinExistence type="predicted"/>
<evidence type="ECO:0000313" key="3">
    <source>
        <dbReference type="Proteomes" id="UP000469215"/>
    </source>
</evidence>
<dbReference type="Proteomes" id="UP000469215">
    <property type="component" value="Unassembled WGS sequence"/>
</dbReference>